<sequence>MTEPAVDGHTGAGAGAGVGAGARAGAGGAGRKTESDGAEAEAGGRAGAADAGRKAEAVAVVGTGRMGAAMAGRLVGAGHPLTVYNRTPDRAEGLGGRVAATPGDAVADAAYVVVSLADDDAVRAVYADLVDGLAPGTIVLETSTIHPATVRDLAARVSARGATLLDTPVSGSVPLVQRGELTALVGGDPPALDRARPVLGTFASRIFHLGPAGGGATMKLVVNSVIHGLNLALAEALVLAERAGVDRATAYDVLAGSAVGAPFVHYKRDAYLAPDTAAVAFALDLVAKDLRLIDELATAAGARMPQSAATAAAVNEAVAEGYGPRDMSALAALLREQKP</sequence>
<evidence type="ECO:0000313" key="8">
    <source>
        <dbReference type="Proteomes" id="UP000604117"/>
    </source>
</evidence>
<comment type="caution">
    <text evidence="7">The sequence shown here is derived from an EMBL/GenBank/DDBJ whole genome shotgun (WGS) entry which is preliminary data.</text>
</comment>
<dbReference type="InterPro" id="IPR036291">
    <property type="entry name" value="NAD(P)-bd_dom_sf"/>
</dbReference>
<dbReference type="SUPFAM" id="SSF48179">
    <property type="entry name" value="6-phosphogluconate dehydrogenase C-terminal domain-like"/>
    <property type="match status" value="1"/>
</dbReference>
<dbReference type="InterPro" id="IPR013328">
    <property type="entry name" value="6PGD_dom2"/>
</dbReference>
<evidence type="ECO:0000256" key="1">
    <source>
        <dbReference type="ARBA" id="ARBA00009080"/>
    </source>
</evidence>
<dbReference type="InterPro" id="IPR006115">
    <property type="entry name" value="6PGDH_NADP-bd"/>
</dbReference>
<dbReference type="Pfam" id="PF03446">
    <property type="entry name" value="NAD_binding_2"/>
    <property type="match status" value="1"/>
</dbReference>
<dbReference type="EMBL" id="BONE01000005">
    <property type="protein sequence ID" value="GIF71433.1"/>
    <property type="molecule type" value="Genomic_DNA"/>
</dbReference>
<keyword evidence="8" id="KW-1185">Reference proteome</keyword>
<dbReference type="PIRSF" id="PIRSF000103">
    <property type="entry name" value="HIBADH"/>
    <property type="match status" value="1"/>
</dbReference>
<evidence type="ECO:0000259" key="5">
    <source>
        <dbReference type="Pfam" id="PF03446"/>
    </source>
</evidence>
<dbReference type="RefSeq" id="WP_203710918.1">
    <property type="nucleotide sequence ID" value="NZ_BONE01000005.1"/>
</dbReference>
<dbReference type="PANTHER" id="PTHR43580">
    <property type="entry name" value="OXIDOREDUCTASE GLYR1-RELATED"/>
    <property type="match status" value="1"/>
</dbReference>
<evidence type="ECO:0000256" key="4">
    <source>
        <dbReference type="SAM" id="MobiDB-lite"/>
    </source>
</evidence>
<dbReference type="InterPro" id="IPR029154">
    <property type="entry name" value="HIBADH-like_NADP-bd"/>
</dbReference>
<organism evidence="7 8">
    <name type="scientific">Asanoa siamensis</name>
    <dbReference type="NCBI Taxonomy" id="926357"/>
    <lineage>
        <taxon>Bacteria</taxon>
        <taxon>Bacillati</taxon>
        <taxon>Actinomycetota</taxon>
        <taxon>Actinomycetes</taxon>
        <taxon>Micromonosporales</taxon>
        <taxon>Micromonosporaceae</taxon>
        <taxon>Asanoa</taxon>
    </lineage>
</organism>
<name>A0ABQ4CJG9_9ACTN</name>
<dbReference type="InterPro" id="IPR015815">
    <property type="entry name" value="HIBADH-related"/>
</dbReference>
<feature type="compositionally biased region" description="Gly residues" evidence="4">
    <location>
        <begin position="10"/>
        <end position="30"/>
    </location>
</feature>
<feature type="domain" description="3-hydroxyisobutyrate dehydrogenase-like NAD-binding" evidence="6">
    <location>
        <begin position="213"/>
        <end position="333"/>
    </location>
</feature>
<dbReference type="PANTHER" id="PTHR43580:SF2">
    <property type="entry name" value="CYTOKINE-LIKE NUCLEAR FACTOR N-PAC"/>
    <property type="match status" value="1"/>
</dbReference>
<proteinExistence type="inferred from homology"/>
<dbReference type="InterPro" id="IPR008927">
    <property type="entry name" value="6-PGluconate_DH-like_C_sf"/>
</dbReference>
<comment type="similarity">
    <text evidence="1">Belongs to the HIBADH-related family.</text>
</comment>
<feature type="compositionally biased region" description="Low complexity" evidence="4">
    <location>
        <begin position="40"/>
        <end position="49"/>
    </location>
</feature>
<feature type="region of interest" description="Disordered" evidence="4">
    <location>
        <begin position="1"/>
        <end position="49"/>
    </location>
</feature>
<gene>
    <name evidence="7" type="primary">garR</name>
    <name evidence="7" type="ORF">Asi02nite_09510</name>
</gene>
<accession>A0ABQ4CJG9</accession>
<dbReference type="Gene3D" id="1.10.1040.10">
    <property type="entry name" value="N-(1-d-carboxylethyl)-l-norvaline Dehydrogenase, domain 2"/>
    <property type="match status" value="1"/>
</dbReference>
<dbReference type="SUPFAM" id="SSF51735">
    <property type="entry name" value="NAD(P)-binding Rossmann-fold domains"/>
    <property type="match status" value="1"/>
</dbReference>
<protein>
    <submittedName>
        <fullName evidence="7">2-hydroxy-3-oxopropionate reductase</fullName>
    </submittedName>
</protein>
<evidence type="ECO:0000259" key="6">
    <source>
        <dbReference type="Pfam" id="PF14833"/>
    </source>
</evidence>
<evidence type="ECO:0000256" key="2">
    <source>
        <dbReference type="ARBA" id="ARBA00023002"/>
    </source>
</evidence>
<dbReference type="Pfam" id="PF14833">
    <property type="entry name" value="NAD_binding_11"/>
    <property type="match status" value="1"/>
</dbReference>
<keyword evidence="2" id="KW-0560">Oxidoreductase</keyword>
<dbReference type="Gene3D" id="3.40.50.720">
    <property type="entry name" value="NAD(P)-binding Rossmann-like Domain"/>
    <property type="match status" value="1"/>
</dbReference>
<dbReference type="InterPro" id="IPR051265">
    <property type="entry name" value="HIBADH-related_NP60_sf"/>
</dbReference>
<feature type="domain" description="6-phosphogluconate dehydrogenase NADP-binding" evidence="5">
    <location>
        <begin position="58"/>
        <end position="210"/>
    </location>
</feature>
<reference evidence="7 8" key="1">
    <citation type="submission" date="2021-01" db="EMBL/GenBank/DDBJ databases">
        <title>Whole genome shotgun sequence of Asanoa siamensis NBRC 107932.</title>
        <authorList>
            <person name="Komaki H."/>
            <person name="Tamura T."/>
        </authorList>
    </citation>
    <scope>NUCLEOTIDE SEQUENCE [LARGE SCALE GENOMIC DNA]</scope>
    <source>
        <strain evidence="7 8">NBRC 107932</strain>
    </source>
</reference>
<keyword evidence="3" id="KW-0520">NAD</keyword>
<evidence type="ECO:0000313" key="7">
    <source>
        <dbReference type="EMBL" id="GIF71433.1"/>
    </source>
</evidence>
<dbReference type="Proteomes" id="UP000604117">
    <property type="component" value="Unassembled WGS sequence"/>
</dbReference>
<evidence type="ECO:0000256" key="3">
    <source>
        <dbReference type="ARBA" id="ARBA00023027"/>
    </source>
</evidence>